<dbReference type="GO" id="GO:0016491">
    <property type="term" value="F:oxidoreductase activity"/>
    <property type="evidence" value="ECO:0007669"/>
    <property type="project" value="InterPro"/>
</dbReference>
<dbReference type="InParanoid" id="A0A554N8L8"/>
<dbReference type="Proteomes" id="UP000319894">
    <property type="component" value="Unassembled WGS sequence"/>
</dbReference>
<dbReference type="SUPFAM" id="SSF47240">
    <property type="entry name" value="Ferritin-like"/>
    <property type="match status" value="1"/>
</dbReference>
<dbReference type="InterPro" id="IPR012348">
    <property type="entry name" value="RNR-like"/>
</dbReference>
<dbReference type="OrthoDB" id="156360at2157"/>
<organism evidence="1 2">
    <name type="scientific">Haloglomus irregulare</name>
    <dbReference type="NCBI Taxonomy" id="2234134"/>
    <lineage>
        <taxon>Archaea</taxon>
        <taxon>Methanobacteriati</taxon>
        <taxon>Methanobacteriota</taxon>
        <taxon>Stenosarchaea group</taxon>
        <taxon>Halobacteria</taxon>
        <taxon>Halobacteriales</taxon>
        <taxon>Natronomonadaceae</taxon>
        <taxon>Haloglomus</taxon>
    </lineage>
</organism>
<gene>
    <name evidence="1" type="ORF">DP107_11260</name>
</gene>
<dbReference type="AlphaFoldDB" id="A0A554N8L8"/>
<sequence>MSRYADAGRDLRLDPDGRVGGYFKHAVYNHWDPYEDIEQDLIEQDRDRMMNAGEEAITEDGFDDLRQTVALFGAGEEAVTEDLAPLTIAMDDINDQMFVASQVYEEAKHTAFFDRYWREVINPVAEHHDIEVTAPTDDRYFMPAYEQLFDDTEAAMHRLLEEDTPENRVRAFCHYHLAVESVLAQTGYYGITSSFSERGDDLLVDDAPDFPNLAGLVRGVGFIRSDEGRHVGFGMYHVQEHLANDSVDESVVQDVLQEQMPNVARIVSFSDSGFLDAAPLVEYASDKLTRRIEIITDSEAEIPDVEELVTLDDGDTTTRSPAASDD</sequence>
<accession>A0A554N8L8</accession>
<comment type="caution">
    <text evidence="1">The sequence shown here is derived from an EMBL/GenBank/DDBJ whole genome shotgun (WGS) entry which is preliminary data.</text>
</comment>
<dbReference type="Gene3D" id="1.10.620.20">
    <property type="entry name" value="Ribonucleotide Reductase, subunit A"/>
    <property type="match status" value="1"/>
</dbReference>
<dbReference type="EMBL" id="QMDX01000006">
    <property type="protein sequence ID" value="TSD13737.1"/>
    <property type="molecule type" value="Genomic_DNA"/>
</dbReference>
<keyword evidence="2" id="KW-1185">Reference proteome</keyword>
<evidence type="ECO:0000313" key="1">
    <source>
        <dbReference type="EMBL" id="TSD13737.1"/>
    </source>
</evidence>
<name>A0A554N8L8_9EURY</name>
<dbReference type="RefSeq" id="WP_144262260.1">
    <property type="nucleotide sequence ID" value="NZ_QMDX01000006.1"/>
</dbReference>
<proteinExistence type="predicted"/>
<dbReference type="InterPro" id="IPR009078">
    <property type="entry name" value="Ferritin-like_SF"/>
</dbReference>
<protein>
    <submittedName>
        <fullName evidence="1">Ribonucleoside-diphosphate reductase</fullName>
    </submittedName>
</protein>
<reference evidence="1 2" key="1">
    <citation type="submission" date="2018-06" db="EMBL/GenBank/DDBJ databases">
        <title>Natronomonas sp. F16-60 a new haloarchaeon isolated from a solar saltern of Isla Cristina, Huelva, Spain.</title>
        <authorList>
            <person name="Duran-Viseras A."/>
            <person name="Sanchez-Porro C."/>
            <person name="Ventosa A."/>
        </authorList>
    </citation>
    <scope>NUCLEOTIDE SEQUENCE [LARGE SCALE GENOMIC DNA]</scope>
    <source>
        <strain evidence="1 2">F16-60</strain>
    </source>
</reference>
<evidence type="ECO:0000313" key="2">
    <source>
        <dbReference type="Proteomes" id="UP000319894"/>
    </source>
</evidence>